<sequence length="270" mass="30708">MLAKLLKYDVKRNVKVLGLYILLTVAVAVLMRIVSMQDGSFFSVIQSVLMIVLSVLLFGLVLIPILLAWAYLIRYMFQDEGYLTNTLPVKTSTIFTSTWLTGMLSLFVSLCVLAFCLWIGLYHGSLQALIDTFLNELGVAFDFESPILFLILTFFVFYLEMAFVMNAGYTGIVIGYSSEKNSFLKSILIGIGIYFLWNLILTGILLVYGLIDPQVYSMMFDDRLNDLESIKMQITFVKNVFVLGIGAYLIINLFQFWMDQKVLKRGVELK</sequence>
<reference evidence="2 3" key="1">
    <citation type="submission" date="2016-11" db="EMBL/GenBank/DDBJ databases">
        <title>Description of two novel members of the family Erysipelotrichaceae: Ileibacterium lipovorans gen. nov., sp. nov. and Dubosiella newyorkensis, gen. nov., sp. nov.</title>
        <authorList>
            <person name="Cox L.M."/>
            <person name="Sohn J."/>
            <person name="Tyrrell K.L."/>
            <person name="Citron D.M."/>
            <person name="Lawson P.A."/>
            <person name="Patel N.B."/>
            <person name="Iizumi T."/>
            <person name="Perez-Perez G.I."/>
            <person name="Goldstein E.J."/>
            <person name="Blaser M.J."/>
        </authorList>
    </citation>
    <scope>NUCLEOTIDE SEQUENCE [LARGE SCALE GENOMIC DNA]</scope>
    <source>
        <strain evidence="2 3">NYU-BL-A4</strain>
    </source>
</reference>
<keyword evidence="1" id="KW-1133">Transmembrane helix</keyword>
<dbReference type="EMBL" id="MPKA01000113">
    <property type="protein sequence ID" value="OLU44389.1"/>
    <property type="molecule type" value="Genomic_DNA"/>
</dbReference>
<name>A0A1U7NK58_9FIRM</name>
<protein>
    <submittedName>
        <fullName evidence="2">Uncharacterized protein</fullName>
    </submittedName>
</protein>
<accession>A0A1U7NK58</accession>
<gene>
    <name evidence="2" type="ORF">BO225_10925</name>
</gene>
<evidence type="ECO:0000313" key="3">
    <source>
        <dbReference type="Proteomes" id="UP000186705"/>
    </source>
</evidence>
<evidence type="ECO:0000256" key="1">
    <source>
        <dbReference type="SAM" id="Phobius"/>
    </source>
</evidence>
<keyword evidence="3" id="KW-1185">Reference proteome</keyword>
<dbReference type="RefSeq" id="WP_076342278.1">
    <property type="nucleotide sequence ID" value="NZ_CAPQIB010000034.1"/>
</dbReference>
<feature type="transmembrane region" description="Helical" evidence="1">
    <location>
        <begin position="47"/>
        <end position="73"/>
    </location>
</feature>
<feature type="transmembrane region" description="Helical" evidence="1">
    <location>
        <begin position="16"/>
        <end position="35"/>
    </location>
</feature>
<keyword evidence="1" id="KW-0472">Membrane</keyword>
<feature type="transmembrane region" description="Helical" evidence="1">
    <location>
        <begin position="94"/>
        <end position="121"/>
    </location>
</feature>
<organism evidence="2 3">
    <name type="scientific">Dubosiella newyorkensis</name>
    <dbReference type="NCBI Taxonomy" id="1862672"/>
    <lineage>
        <taxon>Bacteria</taxon>
        <taxon>Bacillati</taxon>
        <taxon>Bacillota</taxon>
        <taxon>Erysipelotrichia</taxon>
        <taxon>Erysipelotrichales</taxon>
        <taxon>Erysipelotrichaceae</taxon>
        <taxon>Dubosiella</taxon>
    </lineage>
</organism>
<proteinExistence type="predicted"/>
<feature type="transmembrane region" description="Helical" evidence="1">
    <location>
        <begin position="187"/>
        <end position="211"/>
    </location>
</feature>
<dbReference type="AlphaFoldDB" id="A0A1U7NK58"/>
<feature type="transmembrane region" description="Helical" evidence="1">
    <location>
        <begin position="147"/>
        <end position="175"/>
    </location>
</feature>
<keyword evidence="1" id="KW-0812">Transmembrane</keyword>
<dbReference type="GeneID" id="78276448"/>
<feature type="transmembrane region" description="Helical" evidence="1">
    <location>
        <begin position="236"/>
        <end position="257"/>
    </location>
</feature>
<dbReference type="STRING" id="1862672.BO225_10925"/>
<evidence type="ECO:0000313" key="2">
    <source>
        <dbReference type="EMBL" id="OLU44389.1"/>
    </source>
</evidence>
<dbReference type="Proteomes" id="UP000186705">
    <property type="component" value="Unassembled WGS sequence"/>
</dbReference>
<dbReference type="OrthoDB" id="9816138at2"/>
<comment type="caution">
    <text evidence="2">The sequence shown here is derived from an EMBL/GenBank/DDBJ whole genome shotgun (WGS) entry which is preliminary data.</text>
</comment>